<dbReference type="Proteomes" id="UP000826014">
    <property type="component" value="Chromosome"/>
</dbReference>
<name>A0ABX8V5Q4_9BACT</name>
<feature type="transmembrane region" description="Helical" evidence="1">
    <location>
        <begin position="71"/>
        <end position="88"/>
    </location>
</feature>
<sequence>MESYFCKSIFDPRAVALTAVGGCIAGRFCGISPMHGAIYAVTSRSVGTVAAIIHIGLFTRSVRLMNSFSKFLVTPLLMTRAYLVFTAGNKALSLIGKPLIFTTAVKVSLILGITSFFSDLLINYIKDRAFKN</sequence>
<keyword evidence="3" id="KW-1185">Reference proteome</keyword>
<feature type="transmembrane region" description="Helical" evidence="1">
    <location>
        <begin position="37"/>
        <end position="59"/>
    </location>
</feature>
<evidence type="ECO:0000256" key="1">
    <source>
        <dbReference type="SAM" id="Phobius"/>
    </source>
</evidence>
<feature type="transmembrane region" description="Helical" evidence="1">
    <location>
        <begin position="100"/>
        <end position="122"/>
    </location>
</feature>
<evidence type="ECO:0000313" key="3">
    <source>
        <dbReference type="Proteomes" id="UP000826014"/>
    </source>
</evidence>
<dbReference type="EMBL" id="CP075587">
    <property type="protein sequence ID" value="QYF48370.1"/>
    <property type="molecule type" value="Genomic_DNA"/>
</dbReference>
<dbReference type="RefSeq" id="WP_215217791.1">
    <property type="nucleotide sequence ID" value="NZ_CP075587.1"/>
</dbReference>
<keyword evidence="1" id="KW-1133">Transmembrane helix</keyword>
<protein>
    <submittedName>
        <fullName evidence="2">Uncharacterized protein</fullName>
    </submittedName>
</protein>
<reference evidence="2 3" key="1">
    <citation type="journal article" date="2022" name="bioRxiv">
        <title>Ecology and evolution of chlamydial symbionts of arthropods.</title>
        <authorList>
            <person name="Halter T."/>
            <person name="Koestlbacher S."/>
            <person name="Collingro A."/>
            <person name="Sixt B.S."/>
            <person name="Toenshoff E.R."/>
            <person name="Hendrickx F."/>
            <person name="Kostanjsek R."/>
            <person name="Horn M."/>
        </authorList>
    </citation>
    <scope>NUCLEOTIDE SEQUENCE [LARGE SCALE GENOMIC DNA]</scope>
    <source>
        <strain evidence="2">W744xW776</strain>
    </source>
</reference>
<accession>A0ABX8V5Q4</accession>
<organism evidence="2 3">
    <name type="scientific">Candidatus Rhabdochlamydia oedothoracis</name>
    <dbReference type="NCBI Taxonomy" id="2720720"/>
    <lineage>
        <taxon>Bacteria</taxon>
        <taxon>Pseudomonadati</taxon>
        <taxon>Chlamydiota</taxon>
        <taxon>Chlamydiia</taxon>
        <taxon>Parachlamydiales</taxon>
        <taxon>Candidatus Rhabdochlamydiaceae</taxon>
        <taxon>Candidatus Rhabdochlamydia</taxon>
    </lineage>
</organism>
<keyword evidence="1" id="KW-0472">Membrane</keyword>
<gene>
    <name evidence="2" type="ORF">RHABOEDO_000517</name>
</gene>
<keyword evidence="1" id="KW-0812">Transmembrane</keyword>
<proteinExistence type="predicted"/>
<evidence type="ECO:0000313" key="2">
    <source>
        <dbReference type="EMBL" id="QYF48370.1"/>
    </source>
</evidence>